<comment type="similarity">
    <text evidence="2">Belongs to the isochorismate synthase family.</text>
</comment>
<proteinExistence type="inferred from homology"/>
<dbReference type="GO" id="GO:0042372">
    <property type="term" value="P:phylloquinone biosynthetic process"/>
    <property type="evidence" value="ECO:0000318"/>
    <property type="project" value="GO_Central"/>
</dbReference>
<dbReference type="EMBL" id="CM001223">
    <property type="protein sequence ID" value="AES77501.2"/>
    <property type="molecule type" value="Genomic_DNA"/>
</dbReference>
<dbReference type="STRING" id="3880.G7L238"/>
<evidence type="ECO:0000313" key="7">
    <source>
        <dbReference type="EMBL" id="AES77501.2"/>
    </source>
</evidence>
<keyword evidence="5" id="KW-0413">Isomerase</keyword>
<dbReference type="InterPro" id="IPR004561">
    <property type="entry name" value="IsoChor_synthase"/>
</dbReference>
<dbReference type="GO" id="GO:0009536">
    <property type="term" value="C:plastid"/>
    <property type="evidence" value="ECO:0000318"/>
    <property type="project" value="GO_Central"/>
</dbReference>
<feature type="domain" description="Chorismate-utilising enzyme C-terminal" evidence="6">
    <location>
        <begin position="25"/>
        <end position="228"/>
    </location>
</feature>
<reference evidence="8" key="3">
    <citation type="submission" date="2015-04" db="UniProtKB">
        <authorList>
            <consortium name="EnsemblPlants"/>
        </authorList>
    </citation>
    <scope>IDENTIFICATION</scope>
    <source>
        <strain evidence="8">cv. Jemalong A17</strain>
    </source>
</reference>
<dbReference type="AlphaFoldDB" id="G7L238"/>
<comment type="catalytic activity">
    <reaction evidence="1">
        <text>chorismate = isochorismate</text>
        <dbReference type="Rhea" id="RHEA:18985"/>
        <dbReference type="ChEBI" id="CHEBI:29748"/>
        <dbReference type="ChEBI" id="CHEBI:29780"/>
        <dbReference type="EC" id="5.4.4.2"/>
    </reaction>
</comment>
<dbReference type="PANTHER" id="PTHR47253:SF4">
    <property type="entry name" value="ISOCHORISMATE SYNTHASE 2, CHLOROPLASTIC"/>
    <property type="match status" value="1"/>
</dbReference>
<evidence type="ECO:0000256" key="2">
    <source>
        <dbReference type="ARBA" id="ARBA00005297"/>
    </source>
</evidence>
<keyword evidence="9" id="KW-1185">Reference proteome</keyword>
<keyword evidence="4" id="KW-0460">Magnesium</keyword>
<dbReference type="Gene3D" id="3.60.120.10">
    <property type="entry name" value="Anthranilate synthase"/>
    <property type="match status" value="1"/>
</dbReference>
<evidence type="ECO:0000256" key="1">
    <source>
        <dbReference type="ARBA" id="ARBA00000799"/>
    </source>
</evidence>
<dbReference type="Pfam" id="PF00425">
    <property type="entry name" value="Chorismate_bind"/>
    <property type="match status" value="1"/>
</dbReference>
<evidence type="ECO:0000313" key="8">
    <source>
        <dbReference type="EnsemblPlants" id="AES77501"/>
    </source>
</evidence>
<evidence type="ECO:0000256" key="4">
    <source>
        <dbReference type="ARBA" id="ARBA00022842"/>
    </source>
</evidence>
<dbReference type="InterPro" id="IPR005801">
    <property type="entry name" value="ADC_synthase"/>
</dbReference>
<evidence type="ECO:0000259" key="6">
    <source>
        <dbReference type="Pfam" id="PF00425"/>
    </source>
</evidence>
<evidence type="ECO:0000256" key="5">
    <source>
        <dbReference type="ARBA" id="ARBA00023235"/>
    </source>
</evidence>
<accession>A0A0C3W1K2</accession>
<reference evidence="7 9" key="1">
    <citation type="journal article" date="2011" name="Nature">
        <title>The Medicago genome provides insight into the evolution of rhizobial symbioses.</title>
        <authorList>
            <person name="Young N.D."/>
            <person name="Debelle F."/>
            <person name="Oldroyd G.E."/>
            <person name="Geurts R."/>
            <person name="Cannon S.B."/>
            <person name="Udvardi M.K."/>
            <person name="Benedito V.A."/>
            <person name="Mayer K.F."/>
            <person name="Gouzy J."/>
            <person name="Schoof H."/>
            <person name="Van de Peer Y."/>
            <person name="Proost S."/>
            <person name="Cook D.R."/>
            <person name="Meyers B.C."/>
            <person name="Spannagl M."/>
            <person name="Cheung F."/>
            <person name="De Mita S."/>
            <person name="Krishnakumar V."/>
            <person name="Gundlach H."/>
            <person name="Zhou S."/>
            <person name="Mudge J."/>
            <person name="Bharti A.K."/>
            <person name="Murray J.D."/>
            <person name="Naoumkina M.A."/>
            <person name="Rosen B."/>
            <person name="Silverstein K.A."/>
            <person name="Tang H."/>
            <person name="Rombauts S."/>
            <person name="Zhao P.X."/>
            <person name="Zhou P."/>
            <person name="Barbe V."/>
            <person name="Bardou P."/>
            <person name="Bechner M."/>
            <person name="Bellec A."/>
            <person name="Berger A."/>
            <person name="Berges H."/>
            <person name="Bidwell S."/>
            <person name="Bisseling T."/>
            <person name="Choisne N."/>
            <person name="Couloux A."/>
            <person name="Denny R."/>
            <person name="Deshpande S."/>
            <person name="Dai X."/>
            <person name="Doyle J.J."/>
            <person name="Dudez A.M."/>
            <person name="Farmer A.D."/>
            <person name="Fouteau S."/>
            <person name="Franken C."/>
            <person name="Gibelin C."/>
            <person name="Gish J."/>
            <person name="Goldstein S."/>
            <person name="Gonzalez A.J."/>
            <person name="Green P.J."/>
            <person name="Hallab A."/>
            <person name="Hartog M."/>
            <person name="Hua A."/>
            <person name="Humphray S.J."/>
            <person name="Jeong D.H."/>
            <person name="Jing Y."/>
            <person name="Jocker A."/>
            <person name="Kenton S.M."/>
            <person name="Kim D.J."/>
            <person name="Klee K."/>
            <person name="Lai H."/>
            <person name="Lang C."/>
            <person name="Lin S."/>
            <person name="Macmil S.L."/>
            <person name="Magdelenat G."/>
            <person name="Matthews L."/>
            <person name="McCorrison J."/>
            <person name="Monaghan E.L."/>
            <person name="Mun J.H."/>
            <person name="Najar F.Z."/>
            <person name="Nicholson C."/>
            <person name="Noirot C."/>
            <person name="O'Bleness M."/>
            <person name="Paule C.R."/>
            <person name="Poulain J."/>
            <person name="Prion F."/>
            <person name="Qin B."/>
            <person name="Qu C."/>
            <person name="Retzel E.F."/>
            <person name="Riddle C."/>
            <person name="Sallet E."/>
            <person name="Samain S."/>
            <person name="Samson N."/>
            <person name="Sanders I."/>
            <person name="Saurat O."/>
            <person name="Scarpelli C."/>
            <person name="Schiex T."/>
            <person name="Segurens B."/>
            <person name="Severin A.J."/>
            <person name="Sherrier D.J."/>
            <person name="Shi R."/>
            <person name="Sims S."/>
            <person name="Singer S.R."/>
            <person name="Sinharoy S."/>
            <person name="Sterck L."/>
            <person name="Viollet A."/>
            <person name="Wang B.B."/>
            <person name="Wang K."/>
            <person name="Wang M."/>
            <person name="Wang X."/>
            <person name="Warfsmann J."/>
            <person name="Weissenbach J."/>
            <person name="White D.D."/>
            <person name="White J.D."/>
            <person name="Wiley G.B."/>
            <person name="Wincker P."/>
            <person name="Xing Y."/>
            <person name="Yang L."/>
            <person name="Yao Z."/>
            <person name="Ying F."/>
            <person name="Zhai J."/>
            <person name="Zhou L."/>
            <person name="Zuber A."/>
            <person name="Denarie J."/>
            <person name="Dixon R.A."/>
            <person name="May G.D."/>
            <person name="Schwartz D.C."/>
            <person name="Rogers J."/>
            <person name="Quetier F."/>
            <person name="Town C.D."/>
            <person name="Roe B.A."/>
        </authorList>
    </citation>
    <scope>NUCLEOTIDE SEQUENCE [LARGE SCALE GENOMIC DNA]</scope>
    <source>
        <strain evidence="7">A17</strain>
        <strain evidence="8 9">cv. Jemalong A17</strain>
    </source>
</reference>
<dbReference type="InterPro" id="IPR044250">
    <property type="entry name" value="MenF-like"/>
</dbReference>
<dbReference type="PANTHER" id="PTHR47253">
    <property type="match status" value="1"/>
</dbReference>
<reference evidence="7 9" key="2">
    <citation type="journal article" date="2014" name="BMC Genomics">
        <title>An improved genome release (version Mt4.0) for the model legume Medicago truncatula.</title>
        <authorList>
            <person name="Tang H."/>
            <person name="Krishnakumar V."/>
            <person name="Bidwell S."/>
            <person name="Rosen B."/>
            <person name="Chan A."/>
            <person name="Zhou S."/>
            <person name="Gentzbittel L."/>
            <person name="Childs K.L."/>
            <person name="Yandell M."/>
            <person name="Gundlach H."/>
            <person name="Mayer K.F."/>
            <person name="Schwartz D.C."/>
            <person name="Town C.D."/>
        </authorList>
    </citation>
    <scope>GENOME REANNOTATION</scope>
    <source>
        <strain evidence="8 9">cv. Jemalong A17</strain>
    </source>
</reference>
<dbReference type="PaxDb" id="3880-AES77501"/>
<protein>
    <recommendedName>
        <fullName evidence="3">isochorismate synthase</fullName>
        <ecNumber evidence="3">5.4.4.2</ecNumber>
    </recommendedName>
</protein>
<dbReference type="EnsemblPlants" id="AES77501">
    <property type="protein sequence ID" value="AES77501"/>
    <property type="gene ID" value="MTR_7g011400"/>
</dbReference>
<evidence type="ECO:0000256" key="3">
    <source>
        <dbReference type="ARBA" id="ARBA00012824"/>
    </source>
</evidence>
<dbReference type="EC" id="5.4.4.2" evidence="3"/>
<dbReference type="eggNOG" id="KOG1223">
    <property type="taxonomic scope" value="Eukaryota"/>
</dbReference>
<dbReference type="InterPro" id="IPR015890">
    <property type="entry name" value="Chorismate_C"/>
</dbReference>
<sequence>MFQLGLQRIISDQTSNGFNVIKGDNAYQYFLQPPNAPAFSGNTPEQLFHRKGLHITSDALAATRARGVSLELDHQIELYLLTSLKDDIEFTIVRETIRRKLEAICEKVTIDSTKMVRKLLRIQHLFAQLTGRLRSEEDEFEILSSLHPSPAVCGFPTEEAQLLIAETEVFDRGMYAGPVGWFGGGESDFAVGIRSALVEQELGALIYAGTGIDEGSNPYLEWDELELKTSKECLSVNAYIHRKRLLASLLFYFISDSVAK</sequence>
<dbReference type="NCBIfam" id="TIGR00543">
    <property type="entry name" value="isochor_syn"/>
    <property type="match status" value="1"/>
</dbReference>
<name>G7L238_MEDTR</name>
<organism evidence="7 9">
    <name type="scientific">Medicago truncatula</name>
    <name type="common">Barrel medic</name>
    <name type="synonym">Medicago tribuloides</name>
    <dbReference type="NCBI Taxonomy" id="3880"/>
    <lineage>
        <taxon>Eukaryota</taxon>
        <taxon>Viridiplantae</taxon>
        <taxon>Streptophyta</taxon>
        <taxon>Embryophyta</taxon>
        <taxon>Tracheophyta</taxon>
        <taxon>Spermatophyta</taxon>
        <taxon>Magnoliopsida</taxon>
        <taxon>eudicotyledons</taxon>
        <taxon>Gunneridae</taxon>
        <taxon>Pentapetalae</taxon>
        <taxon>rosids</taxon>
        <taxon>fabids</taxon>
        <taxon>Fabales</taxon>
        <taxon>Fabaceae</taxon>
        <taxon>Papilionoideae</taxon>
        <taxon>50 kb inversion clade</taxon>
        <taxon>NPAAA clade</taxon>
        <taxon>Hologalegina</taxon>
        <taxon>IRL clade</taxon>
        <taxon>Trifolieae</taxon>
        <taxon>Medicago</taxon>
    </lineage>
</organism>
<dbReference type="HOGENOM" id="CLU_006493_8_1_1"/>
<dbReference type="SUPFAM" id="SSF56322">
    <property type="entry name" value="ADC synthase"/>
    <property type="match status" value="1"/>
</dbReference>
<dbReference type="Proteomes" id="UP000002051">
    <property type="component" value="Unassembled WGS sequence"/>
</dbReference>
<gene>
    <name evidence="7" type="ordered locus">MTR_7g011400</name>
</gene>
<dbReference type="GO" id="GO:0008909">
    <property type="term" value="F:isochorismate synthase activity"/>
    <property type="evidence" value="ECO:0000318"/>
    <property type="project" value="GO_Central"/>
</dbReference>
<evidence type="ECO:0000313" key="9">
    <source>
        <dbReference type="Proteomes" id="UP000002051"/>
    </source>
</evidence>
<accession>G7L238</accession>